<comment type="catalytic activity">
    <reaction evidence="8">
        <text>17beta-hydroxy-5alpha-androstan-3-one + NAD(+) = 5alpha-androstan-3,17-dione + NADH + H(+)</text>
        <dbReference type="Rhea" id="RHEA:41992"/>
        <dbReference type="ChEBI" id="CHEBI:15378"/>
        <dbReference type="ChEBI" id="CHEBI:15994"/>
        <dbReference type="ChEBI" id="CHEBI:16330"/>
        <dbReference type="ChEBI" id="CHEBI:57540"/>
        <dbReference type="ChEBI" id="CHEBI:57945"/>
    </reaction>
    <physiologicalReaction direction="left-to-right" evidence="8">
        <dbReference type="Rhea" id="RHEA:41993"/>
    </physiologicalReaction>
</comment>
<dbReference type="AlphaFoldDB" id="A0A8T1MMU2"/>
<evidence type="ECO:0000259" key="21">
    <source>
        <dbReference type="SMART" id="SM00822"/>
    </source>
</evidence>
<evidence type="ECO:0000256" key="10">
    <source>
        <dbReference type="ARBA" id="ARBA00051004"/>
    </source>
</evidence>
<evidence type="ECO:0000313" key="23">
    <source>
        <dbReference type="Proteomes" id="UP000286415"/>
    </source>
</evidence>
<feature type="domain" description="Ketoreductase" evidence="21">
    <location>
        <begin position="14"/>
        <end position="199"/>
    </location>
</feature>
<evidence type="ECO:0000256" key="13">
    <source>
        <dbReference type="ARBA" id="ARBA00052095"/>
    </source>
</evidence>
<evidence type="ECO:0000256" key="16">
    <source>
        <dbReference type="ARBA" id="ARBA00072938"/>
    </source>
</evidence>
<dbReference type="Gene3D" id="3.40.50.720">
    <property type="entry name" value="NAD(P)-binding Rossmann-like Domain"/>
    <property type="match status" value="1"/>
</dbReference>
<comment type="catalytic activity">
    <reaction evidence="5">
        <text>17beta-estradiol + NAD(+) = estrone + NADH + H(+)</text>
        <dbReference type="Rhea" id="RHEA:24612"/>
        <dbReference type="ChEBI" id="CHEBI:15378"/>
        <dbReference type="ChEBI" id="CHEBI:16469"/>
        <dbReference type="ChEBI" id="CHEBI:17263"/>
        <dbReference type="ChEBI" id="CHEBI:57540"/>
        <dbReference type="ChEBI" id="CHEBI:57945"/>
        <dbReference type="EC" id="1.1.1.62"/>
    </reaction>
    <physiologicalReaction direction="left-to-right" evidence="5">
        <dbReference type="Rhea" id="RHEA:24613"/>
    </physiologicalReaction>
</comment>
<keyword evidence="2" id="KW-0560">Oxidoreductase</keyword>
<dbReference type="EC" id="1.1.1.62" evidence="4"/>
<dbReference type="InterPro" id="IPR036291">
    <property type="entry name" value="NAD(P)-bd_dom_sf"/>
</dbReference>
<dbReference type="GO" id="GO:0006629">
    <property type="term" value="P:lipid metabolic process"/>
    <property type="evidence" value="ECO:0007669"/>
    <property type="project" value="UniProtKB-ARBA"/>
</dbReference>
<dbReference type="PANTHER" id="PTHR43658:SF8">
    <property type="entry name" value="17-BETA-HYDROXYSTEROID DEHYDROGENASE 14-RELATED"/>
    <property type="match status" value="1"/>
</dbReference>
<evidence type="ECO:0000256" key="18">
    <source>
        <dbReference type="ARBA" id="ARBA00082293"/>
    </source>
</evidence>
<accession>A0A8T1MMU2</accession>
<comment type="catalytic activity">
    <reaction evidence="7">
        <text>5alpha-androstane-3alpha,17beta-diol + NAD(+) = 17beta-hydroxy-5alpha-androstan-3-one + NADH + H(+)</text>
        <dbReference type="Rhea" id="RHEA:42004"/>
        <dbReference type="ChEBI" id="CHEBI:15378"/>
        <dbReference type="ChEBI" id="CHEBI:16330"/>
        <dbReference type="ChEBI" id="CHEBI:36713"/>
        <dbReference type="ChEBI" id="CHEBI:57540"/>
        <dbReference type="ChEBI" id="CHEBI:57945"/>
        <dbReference type="EC" id="1.1.1.53"/>
    </reaction>
    <physiologicalReaction direction="right-to-left" evidence="7">
        <dbReference type="Rhea" id="RHEA:42006"/>
    </physiologicalReaction>
</comment>
<comment type="catalytic activity">
    <reaction evidence="9">
        <text>cortisol + NAD(+) = 11beta,17alpha-dihydroxypregn-4-ene-3,20,21-trione + NADH + H(+)</text>
        <dbReference type="Rhea" id="RHEA:42012"/>
        <dbReference type="ChEBI" id="CHEBI:15378"/>
        <dbReference type="ChEBI" id="CHEBI:17650"/>
        <dbReference type="ChEBI" id="CHEBI:57540"/>
        <dbReference type="ChEBI" id="CHEBI:57945"/>
        <dbReference type="ChEBI" id="CHEBI:78595"/>
    </reaction>
    <physiologicalReaction direction="left-to-right" evidence="9">
        <dbReference type="Rhea" id="RHEA:42013"/>
    </physiologicalReaction>
</comment>
<dbReference type="PANTHER" id="PTHR43658">
    <property type="entry name" value="SHORT-CHAIN DEHYDROGENASE/REDUCTASE"/>
    <property type="match status" value="1"/>
</dbReference>
<evidence type="ECO:0000256" key="11">
    <source>
        <dbReference type="ARBA" id="ARBA00051637"/>
    </source>
</evidence>
<dbReference type="OrthoDB" id="1274115at2759"/>
<evidence type="ECO:0000256" key="15">
    <source>
        <dbReference type="ARBA" id="ARBA00052668"/>
    </source>
</evidence>
<dbReference type="PROSITE" id="PS00061">
    <property type="entry name" value="ADH_SHORT"/>
    <property type="match status" value="1"/>
</dbReference>
<name>A0A8T1MMU2_CLOSI</name>
<comment type="catalytic activity">
    <reaction evidence="15">
        <text>11-dehydrocorticosterone + NAD(+) = pregn-4-ene-3,11,20,21-tetraone + NADH + H(+)</text>
        <dbReference type="Rhea" id="RHEA:42020"/>
        <dbReference type="ChEBI" id="CHEBI:15378"/>
        <dbReference type="ChEBI" id="CHEBI:57540"/>
        <dbReference type="ChEBI" id="CHEBI:57945"/>
        <dbReference type="ChEBI" id="CHEBI:78600"/>
        <dbReference type="ChEBI" id="CHEBI:78601"/>
    </reaction>
    <physiologicalReaction direction="left-to-right" evidence="15">
        <dbReference type="Rhea" id="RHEA:42021"/>
    </physiologicalReaction>
</comment>
<keyword evidence="23" id="KW-1185">Reference proteome</keyword>
<comment type="catalytic activity">
    <reaction evidence="12">
        <text>ursodeoxycholate + NAD(+) = 7-oxolithocholate + NADH + H(+)</text>
        <dbReference type="Rhea" id="RHEA:42028"/>
        <dbReference type="ChEBI" id="CHEBI:15378"/>
        <dbReference type="ChEBI" id="CHEBI:57540"/>
        <dbReference type="ChEBI" id="CHEBI:57945"/>
        <dbReference type="ChEBI" id="CHEBI:78604"/>
        <dbReference type="ChEBI" id="CHEBI:78605"/>
    </reaction>
    <physiologicalReaction direction="left-to-right" evidence="12">
        <dbReference type="Rhea" id="RHEA:42029"/>
    </physiologicalReaction>
</comment>
<dbReference type="PRINTS" id="PR00081">
    <property type="entry name" value="GDHRDH"/>
</dbReference>
<sequence>MSAAQSLFTSLKGLSVIVTGGTSGLGLATAKRLLESGCRVLVCDLQKTPEFSEIEKDCVFQKTDVTCETDAINAVNTAKGQFSKLDVLVNCAGVGFACKTFNAKHRKPHALDTFERIIKVNTIGTFNMIRLAATAMAENEPDSDNLRGVIINTTSVAAFEGQVGQAAYAASKAAVAGMTLPIARDLAREGIRVMAIAPGFFETPLLAGLPSSEHLVKLTVNPQRFGKPEEFAHLVETIIQNHMLNGEVIRLDAGARMPP</sequence>
<dbReference type="SMART" id="SM00822">
    <property type="entry name" value="PKS_KR"/>
    <property type="match status" value="1"/>
</dbReference>
<evidence type="ECO:0000256" key="20">
    <source>
        <dbReference type="RuleBase" id="RU000363"/>
    </source>
</evidence>
<proteinExistence type="inferred from homology"/>
<dbReference type="PRINTS" id="PR00080">
    <property type="entry name" value="SDRFAMILY"/>
</dbReference>
<reference evidence="22 23" key="1">
    <citation type="journal article" date="2018" name="Biotechnol. Adv.">
        <title>Improved genomic resources and new bioinformatic workflow for the carcinogenic parasite Clonorchis sinensis: Biotechnological implications.</title>
        <authorList>
            <person name="Wang D."/>
            <person name="Korhonen P.K."/>
            <person name="Gasser R.B."/>
            <person name="Young N.D."/>
        </authorList>
    </citation>
    <scope>NUCLEOTIDE SEQUENCE [LARGE SCALE GENOMIC DNA]</scope>
    <source>
        <strain evidence="22">Cs-k2</strain>
    </source>
</reference>
<organism evidence="22 23">
    <name type="scientific">Clonorchis sinensis</name>
    <name type="common">Chinese liver fluke</name>
    <dbReference type="NCBI Taxonomy" id="79923"/>
    <lineage>
        <taxon>Eukaryota</taxon>
        <taxon>Metazoa</taxon>
        <taxon>Spiralia</taxon>
        <taxon>Lophotrochozoa</taxon>
        <taxon>Platyhelminthes</taxon>
        <taxon>Trematoda</taxon>
        <taxon>Digenea</taxon>
        <taxon>Opisthorchiida</taxon>
        <taxon>Opisthorchiata</taxon>
        <taxon>Opisthorchiidae</taxon>
        <taxon>Clonorchis</taxon>
    </lineage>
</organism>
<evidence type="ECO:0000256" key="12">
    <source>
        <dbReference type="ARBA" id="ARBA00051831"/>
    </source>
</evidence>
<comment type="similarity">
    <text evidence="1 20">Belongs to the short-chain dehydrogenases/reductases (SDR) family.</text>
</comment>
<comment type="catalytic activity">
    <reaction evidence="10">
        <text>(3S)-3-hydroxybutanoyl-CoA + NAD(+) = acetoacetyl-CoA + NADH + H(+)</text>
        <dbReference type="Rhea" id="RHEA:30799"/>
        <dbReference type="ChEBI" id="CHEBI:15378"/>
        <dbReference type="ChEBI" id="CHEBI:57286"/>
        <dbReference type="ChEBI" id="CHEBI:57316"/>
        <dbReference type="ChEBI" id="CHEBI:57540"/>
        <dbReference type="ChEBI" id="CHEBI:57945"/>
    </reaction>
    <physiologicalReaction direction="left-to-right" evidence="10">
        <dbReference type="Rhea" id="RHEA:30800"/>
    </physiologicalReaction>
    <physiologicalReaction direction="right-to-left" evidence="10">
        <dbReference type="Rhea" id="RHEA:30801"/>
    </physiologicalReaction>
</comment>
<evidence type="ECO:0000256" key="7">
    <source>
        <dbReference type="ARBA" id="ARBA00050365"/>
    </source>
</evidence>
<comment type="catalytic activity">
    <reaction evidence="11">
        <text>3beta,7beta-dihydroxy-5beta-cholan-24-oate + NAD(+) = 3beta-hydroxy-7-oxo-5beta-cholan-24-oate + NADH + H(+)</text>
        <dbReference type="Rhea" id="RHEA:42024"/>
        <dbReference type="ChEBI" id="CHEBI:15378"/>
        <dbReference type="ChEBI" id="CHEBI:57540"/>
        <dbReference type="ChEBI" id="CHEBI:57945"/>
        <dbReference type="ChEBI" id="CHEBI:78602"/>
        <dbReference type="ChEBI" id="CHEBI:78603"/>
    </reaction>
    <physiologicalReaction direction="left-to-right" evidence="11">
        <dbReference type="Rhea" id="RHEA:42025"/>
    </physiologicalReaction>
</comment>
<dbReference type="GO" id="GO:0003857">
    <property type="term" value="F:(3S)-3-hydroxyacyl-CoA dehydrogenase (NAD+) activity"/>
    <property type="evidence" value="ECO:0007669"/>
    <property type="project" value="UniProtKB-EC"/>
</dbReference>
<dbReference type="SUPFAM" id="SSF51735">
    <property type="entry name" value="NAD(P)-binding Rossmann-fold domains"/>
    <property type="match status" value="1"/>
</dbReference>
<evidence type="ECO:0000256" key="19">
    <source>
        <dbReference type="ARBA" id="ARBA00082399"/>
    </source>
</evidence>
<dbReference type="GO" id="GO:0004303">
    <property type="term" value="F:estradiol 17-beta-dehydrogenase [NAD(P)+] activity"/>
    <property type="evidence" value="ECO:0007669"/>
    <property type="project" value="UniProtKB-EC"/>
</dbReference>
<evidence type="ECO:0000256" key="4">
    <source>
        <dbReference type="ARBA" id="ARBA00024072"/>
    </source>
</evidence>
<reference evidence="22 23" key="2">
    <citation type="journal article" date="2021" name="Genomics">
        <title>High-quality reference genome for Clonorchis sinensis.</title>
        <authorList>
            <person name="Young N.D."/>
            <person name="Stroehlein A.J."/>
            <person name="Kinkar L."/>
            <person name="Wang T."/>
            <person name="Sohn W.M."/>
            <person name="Chang B.C.H."/>
            <person name="Kaur P."/>
            <person name="Weisz D."/>
            <person name="Dudchenko O."/>
            <person name="Aiden E.L."/>
            <person name="Korhonen P.K."/>
            <person name="Gasser R.B."/>
        </authorList>
    </citation>
    <scope>NUCLEOTIDE SEQUENCE [LARGE SCALE GENOMIC DNA]</scope>
    <source>
        <strain evidence="22">Cs-k2</strain>
    </source>
</reference>
<evidence type="ECO:0000313" key="22">
    <source>
        <dbReference type="EMBL" id="KAG5450390.1"/>
    </source>
</evidence>
<evidence type="ECO:0000256" key="1">
    <source>
        <dbReference type="ARBA" id="ARBA00006484"/>
    </source>
</evidence>
<comment type="catalytic activity">
    <reaction evidence="13">
        <text>5alpha-pregnan-20beta-ol-3-one + NAD(+) = 5alpha-pregnane-3,20-dione + NADH + H(+)</text>
        <dbReference type="Rhea" id="RHEA:42008"/>
        <dbReference type="ChEBI" id="CHEBI:15378"/>
        <dbReference type="ChEBI" id="CHEBI:28952"/>
        <dbReference type="ChEBI" id="CHEBI:57540"/>
        <dbReference type="ChEBI" id="CHEBI:57945"/>
        <dbReference type="ChEBI" id="CHEBI:78594"/>
    </reaction>
    <physiologicalReaction direction="left-to-right" evidence="13">
        <dbReference type="Rhea" id="RHEA:42009"/>
    </physiologicalReaction>
</comment>
<dbReference type="InterPro" id="IPR002347">
    <property type="entry name" value="SDR_fam"/>
</dbReference>
<comment type="caution">
    <text evidence="22">The sequence shown here is derived from an EMBL/GenBank/DDBJ whole genome shotgun (WGS) entry which is preliminary data.</text>
</comment>
<dbReference type="GO" id="GO:0047044">
    <property type="term" value="F:androstan-3-alpha,17-beta-diol dehydrogenase (NAD+) activity"/>
    <property type="evidence" value="ECO:0007669"/>
    <property type="project" value="UniProtKB-EC"/>
</dbReference>
<evidence type="ECO:0000256" key="3">
    <source>
        <dbReference type="ARBA" id="ARBA00024071"/>
    </source>
</evidence>
<dbReference type="EC" id="1.1.1.53" evidence="3"/>
<dbReference type="InterPro" id="IPR057326">
    <property type="entry name" value="KR_dom"/>
</dbReference>
<evidence type="ECO:0000256" key="14">
    <source>
        <dbReference type="ARBA" id="ARBA00052417"/>
    </source>
</evidence>
<comment type="catalytic activity">
    <reaction evidence="6">
        <text>a (3S)-3-hydroxyacyl-CoA + NAD(+) = a 3-oxoacyl-CoA + NADH + H(+)</text>
        <dbReference type="Rhea" id="RHEA:22432"/>
        <dbReference type="ChEBI" id="CHEBI:15378"/>
        <dbReference type="ChEBI" id="CHEBI:57318"/>
        <dbReference type="ChEBI" id="CHEBI:57540"/>
        <dbReference type="ChEBI" id="CHEBI:57945"/>
        <dbReference type="ChEBI" id="CHEBI:90726"/>
        <dbReference type="EC" id="1.1.1.35"/>
    </reaction>
    <physiologicalReaction direction="left-to-right" evidence="6">
        <dbReference type="Rhea" id="RHEA:22433"/>
    </physiologicalReaction>
    <physiologicalReaction direction="right-to-left" evidence="6">
        <dbReference type="Rhea" id="RHEA:22434"/>
    </physiologicalReaction>
</comment>
<evidence type="ECO:0000256" key="6">
    <source>
        <dbReference type="ARBA" id="ARBA00050141"/>
    </source>
</evidence>
<dbReference type="InterPro" id="IPR020904">
    <property type="entry name" value="Sc_DH/Rdtase_CS"/>
</dbReference>
<dbReference type="Pfam" id="PF00106">
    <property type="entry name" value="adh_short"/>
    <property type="match status" value="1"/>
</dbReference>
<evidence type="ECO:0000256" key="17">
    <source>
        <dbReference type="ARBA" id="ARBA00079624"/>
    </source>
</evidence>
<protein>
    <recommendedName>
        <fullName evidence="16">3-hydroxyacyl-CoA dehydrogenase type-2</fullName>
        <ecNumber evidence="3">1.1.1.53</ecNumber>
        <ecNumber evidence="4">1.1.1.62</ecNumber>
    </recommendedName>
    <alternativeName>
        <fullName evidence="18">3-hydroxyacyl-CoA dehydrogenase type II</fullName>
    </alternativeName>
    <alternativeName>
        <fullName evidence="19">Mitochondrial ribonuclease P protein 2</fullName>
    </alternativeName>
    <alternativeName>
        <fullName evidence="17">Type II HADH</fullName>
    </alternativeName>
</protein>
<evidence type="ECO:0000256" key="2">
    <source>
        <dbReference type="ARBA" id="ARBA00023002"/>
    </source>
</evidence>
<evidence type="ECO:0000256" key="8">
    <source>
        <dbReference type="ARBA" id="ARBA00050435"/>
    </source>
</evidence>
<comment type="catalytic activity">
    <reaction evidence="14">
        <text>cortisone + NAD(+) = 17alpha-hydroxypregn-4-en-3,11,20-trione-21-al + NADH + H(+)</text>
        <dbReference type="Rhea" id="RHEA:42016"/>
        <dbReference type="ChEBI" id="CHEBI:15378"/>
        <dbReference type="ChEBI" id="CHEBI:16962"/>
        <dbReference type="ChEBI" id="CHEBI:57540"/>
        <dbReference type="ChEBI" id="CHEBI:57945"/>
        <dbReference type="ChEBI" id="CHEBI:78596"/>
    </reaction>
    <physiologicalReaction direction="left-to-right" evidence="14">
        <dbReference type="Rhea" id="RHEA:42017"/>
    </physiologicalReaction>
</comment>
<evidence type="ECO:0000256" key="5">
    <source>
        <dbReference type="ARBA" id="ARBA00049381"/>
    </source>
</evidence>
<dbReference type="Proteomes" id="UP000286415">
    <property type="component" value="Unassembled WGS sequence"/>
</dbReference>
<gene>
    <name evidence="22" type="ORF">CSKR_110410</name>
</gene>
<dbReference type="FunFam" id="3.40.50.720:FF:000215">
    <property type="entry name" value="3-hydroxyacyl-CoA dehydrogenase type-2"/>
    <property type="match status" value="1"/>
</dbReference>
<evidence type="ECO:0000256" key="9">
    <source>
        <dbReference type="ARBA" id="ARBA00050927"/>
    </source>
</evidence>
<dbReference type="EMBL" id="NIRI02000042">
    <property type="protein sequence ID" value="KAG5450390.1"/>
    <property type="molecule type" value="Genomic_DNA"/>
</dbReference>